<evidence type="ECO:0000259" key="7">
    <source>
        <dbReference type="Pfam" id="PF01077"/>
    </source>
</evidence>
<gene>
    <name evidence="9" type="ORF">GCM10011491_10210</name>
</gene>
<keyword evidence="6" id="KW-0411">Iron-sulfur</keyword>
<dbReference type="InterPro" id="IPR045854">
    <property type="entry name" value="NO2/SO3_Rdtase_4Fe4S_sf"/>
</dbReference>
<keyword evidence="4" id="KW-0560">Oxidoreductase</keyword>
<evidence type="ECO:0000313" key="10">
    <source>
        <dbReference type="Proteomes" id="UP000646478"/>
    </source>
</evidence>
<dbReference type="InterPro" id="IPR036136">
    <property type="entry name" value="Nit/Sulf_reduc_fer-like_dom_sf"/>
</dbReference>
<dbReference type="SUPFAM" id="SSF56014">
    <property type="entry name" value="Nitrite and sulphite reductase 4Fe-4S domain-like"/>
    <property type="match status" value="2"/>
</dbReference>
<keyword evidence="2" id="KW-0349">Heme</keyword>
<dbReference type="GO" id="GO:0051539">
    <property type="term" value="F:4 iron, 4 sulfur cluster binding"/>
    <property type="evidence" value="ECO:0007669"/>
    <property type="project" value="UniProtKB-KW"/>
</dbReference>
<dbReference type="Pfam" id="PF03460">
    <property type="entry name" value="NIR_SIR_ferr"/>
    <property type="match status" value="2"/>
</dbReference>
<dbReference type="RefSeq" id="WP_188822138.1">
    <property type="nucleotide sequence ID" value="NZ_BMHH01000003.1"/>
</dbReference>
<feature type="domain" description="Nitrite/Sulfite reductase ferredoxin-like" evidence="8">
    <location>
        <begin position="29"/>
        <end position="89"/>
    </location>
</feature>
<evidence type="ECO:0000256" key="5">
    <source>
        <dbReference type="ARBA" id="ARBA00023004"/>
    </source>
</evidence>
<feature type="domain" description="Nitrite/Sulfite reductase ferredoxin-like" evidence="8">
    <location>
        <begin position="315"/>
        <end position="380"/>
    </location>
</feature>
<evidence type="ECO:0000256" key="3">
    <source>
        <dbReference type="ARBA" id="ARBA00022723"/>
    </source>
</evidence>
<comment type="caution">
    <text evidence="9">The sequence shown here is derived from an EMBL/GenBank/DDBJ whole genome shotgun (WGS) entry which is preliminary data.</text>
</comment>
<keyword evidence="3" id="KW-0479">Metal-binding</keyword>
<reference evidence="9" key="1">
    <citation type="journal article" date="2014" name="Int. J. Syst. Evol. Microbiol.">
        <title>Complete genome sequence of Corynebacterium casei LMG S-19264T (=DSM 44701T), isolated from a smear-ripened cheese.</title>
        <authorList>
            <consortium name="US DOE Joint Genome Institute (JGI-PGF)"/>
            <person name="Walter F."/>
            <person name="Albersmeier A."/>
            <person name="Kalinowski J."/>
            <person name="Ruckert C."/>
        </authorList>
    </citation>
    <scope>NUCLEOTIDE SEQUENCE</scope>
    <source>
        <strain evidence="9">CGMCC 1.15082</strain>
    </source>
</reference>
<evidence type="ECO:0000313" key="9">
    <source>
        <dbReference type="EMBL" id="GGA84629.1"/>
    </source>
</evidence>
<dbReference type="PANTHER" id="PTHR32439:SF9">
    <property type="entry name" value="BLR3264 PROTEIN"/>
    <property type="match status" value="1"/>
</dbReference>
<dbReference type="Gene3D" id="3.30.413.10">
    <property type="entry name" value="Sulfite Reductase Hemoprotein, domain 1"/>
    <property type="match status" value="3"/>
</dbReference>
<evidence type="ECO:0000259" key="8">
    <source>
        <dbReference type="Pfam" id="PF03460"/>
    </source>
</evidence>
<dbReference type="SUPFAM" id="SSF55124">
    <property type="entry name" value="Nitrite/Sulfite reductase N-terminal domain-like"/>
    <property type="match status" value="2"/>
</dbReference>
<sequence length="490" mass="51252">MLKACAISGDRVERRSACPGLFRMTEAADGRICRVKLSCGRLSTSQARAVADVAERYGNGIIELTSRANLQLRGIGLGDEEYVILALTAARLGPLVPEGDDIRNVMVNATAGIDAAFLIDTLPLAENLLETLQLTPVYHALSPKFSILLDGGEACAVTNHTSDIWLAATEDRERFVFGLASCPPVAPSFPLAGKVSAEQTDGGGDACASVFSKSASVTTPIRPLTRAPSPQGGRREHGFGMVALENAPALITGLLDLFLELSATRPGVTRMKHLLAEMPASEVLDRLKTRLAFPVAPATDWHRAAPRPFAHLGVHPQRQEGLAYAGAAAPLGRLTPKRLRAIAHIAAEANGGQIRLTPWQGVLLPDIVAAQAPSVLERLSATGLIGEPGHPLAGIITCSGSTGCVSALADTQADAAKLAGLLDEAAPVHLTGCPKSCAAIRPAPATLIAVGEGRYDLFLRHPAGPSRFGRLLAANITIEEAALLLNTAGK</sequence>
<dbReference type="GO" id="GO:0016491">
    <property type="term" value="F:oxidoreductase activity"/>
    <property type="evidence" value="ECO:0007669"/>
    <property type="project" value="UniProtKB-KW"/>
</dbReference>
<dbReference type="InterPro" id="IPR005117">
    <property type="entry name" value="NiRdtase/SiRdtase_haem-b_fer"/>
</dbReference>
<dbReference type="InterPro" id="IPR006067">
    <property type="entry name" value="NO2/SO3_Rdtase_4Fe4S_dom"/>
</dbReference>
<reference evidence="9" key="2">
    <citation type="submission" date="2020-09" db="EMBL/GenBank/DDBJ databases">
        <authorList>
            <person name="Sun Q."/>
            <person name="Zhou Y."/>
        </authorList>
    </citation>
    <scope>NUCLEOTIDE SEQUENCE</scope>
    <source>
        <strain evidence="9">CGMCC 1.15082</strain>
    </source>
</reference>
<keyword evidence="1" id="KW-0004">4Fe-4S</keyword>
<dbReference type="Proteomes" id="UP000646478">
    <property type="component" value="Unassembled WGS sequence"/>
</dbReference>
<dbReference type="Gene3D" id="3.90.480.10">
    <property type="entry name" value="Sulfite Reductase Hemoprotein,Domain 2"/>
    <property type="match status" value="2"/>
</dbReference>
<evidence type="ECO:0000256" key="1">
    <source>
        <dbReference type="ARBA" id="ARBA00022485"/>
    </source>
</evidence>
<dbReference type="GO" id="GO:0020037">
    <property type="term" value="F:heme binding"/>
    <property type="evidence" value="ECO:0007669"/>
    <property type="project" value="InterPro"/>
</dbReference>
<organism evidence="9 10">
    <name type="scientific">Brucella endophytica</name>
    <dbReference type="NCBI Taxonomy" id="1963359"/>
    <lineage>
        <taxon>Bacteria</taxon>
        <taxon>Pseudomonadati</taxon>
        <taxon>Pseudomonadota</taxon>
        <taxon>Alphaproteobacteria</taxon>
        <taxon>Hyphomicrobiales</taxon>
        <taxon>Brucellaceae</taxon>
        <taxon>Brucella/Ochrobactrum group</taxon>
        <taxon>Brucella</taxon>
    </lineage>
</organism>
<evidence type="ECO:0000256" key="6">
    <source>
        <dbReference type="ARBA" id="ARBA00023014"/>
    </source>
</evidence>
<dbReference type="AlphaFoldDB" id="A0A916WB64"/>
<feature type="domain" description="Nitrite/sulphite reductase 4Fe-4S" evidence="7">
    <location>
        <begin position="98"/>
        <end position="292"/>
    </location>
</feature>
<dbReference type="PANTHER" id="PTHR32439">
    <property type="entry name" value="FERREDOXIN--NITRITE REDUCTASE, CHLOROPLASTIC"/>
    <property type="match status" value="1"/>
</dbReference>
<name>A0A916WB64_9HYPH</name>
<evidence type="ECO:0000256" key="4">
    <source>
        <dbReference type="ARBA" id="ARBA00023002"/>
    </source>
</evidence>
<dbReference type="EMBL" id="BMHH01000003">
    <property type="protein sequence ID" value="GGA84629.1"/>
    <property type="molecule type" value="Genomic_DNA"/>
</dbReference>
<keyword evidence="10" id="KW-1185">Reference proteome</keyword>
<dbReference type="GO" id="GO:0046872">
    <property type="term" value="F:metal ion binding"/>
    <property type="evidence" value="ECO:0007669"/>
    <property type="project" value="UniProtKB-KW"/>
</dbReference>
<evidence type="ECO:0000256" key="2">
    <source>
        <dbReference type="ARBA" id="ARBA00022617"/>
    </source>
</evidence>
<protein>
    <submittedName>
        <fullName evidence="9">Precorrin-3B synthase</fullName>
    </submittedName>
</protein>
<proteinExistence type="predicted"/>
<dbReference type="InterPro" id="IPR051329">
    <property type="entry name" value="NIR_SIR_4Fe-4S"/>
</dbReference>
<keyword evidence="5" id="KW-0408">Iron</keyword>
<dbReference type="Pfam" id="PF01077">
    <property type="entry name" value="NIR_SIR"/>
    <property type="match status" value="1"/>
</dbReference>
<accession>A0A916WB64</accession>